<reference evidence="2 3" key="2">
    <citation type="submission" date="2018-03" db="EMBL/GenBank/DDBJ databases">
        <authorList>
            <person name="Keele B.F."/>
        </authorList>
    </citation>
    <scope>NUCLEOTIDE SEQUENCE [LARGE SCALE GENOMIC DNA]</scope>
    <source>
        <strain evidence="2 3">D13</strain>
    </source>
</reference>
<dbReference type="RefSeq" id="WP_106891143.1">
    <property type="nucleotide sequence ID" value="NZ_CP027860.1"/>
</dbReference>
<name>A0A2P1PQU9_9GAMM</name>
<evidence type="ECO:0000313" key="3">
    <source>
        <dbReference type="Proteomes" id="UP000241074"/>
    </source>
</evidence>
<dbReference type="KEGG" id="xba:C7S18_08425"/>
<evidence type="ECO:0008006" key="4">
    <source>
        <dbReference type="Google" id="ProtNLM"/>
    </source>
</evidence>
<protein>
    <recommendedName>
        <fullName evidence="4">Porin</fullName>
    </recommendedName>
</protein>
<accession>A0A2P1PQU9</accession>
<dbReference type="EMBL" id="CP027860">
    <property type="protein sequence ID" value="AVP97219.1"/>
    <property type="molecule type" value="Genomic_DNA"/>
</dbReference>
<feature type="chain" id="PRO_5015115766" description="Porin" evidence="1">
    <location>
        <begin position="22"/>
        <end position="419"/>
    </location>
</feature>
<keyword evidence="3" id="KW-1185">Reference proteome</keyword>
<reference evidence="2 3" key="1">
    <citation type="submission" date="2018-03" db="EMBL/GenBank/DDBJ databases">
        <title>Ahniella affigens gen. nov., sp. nov., a gammaproteobacterium isolated from sandy soil near a stream.</title>
        <authorList>
            <person name="Ko Y."/>
            <person name="Kim J.-H."/>
        </authorList>
    </citation>
    <scope>NUCLEOTIDE SEQUENCE [LARGE SCALE GENOMIC DNA]</scope>
    <source>
        <strain evidence="2 3">D13</strain>
    </source>
</reference>
<keyword evidence="1" id="KW-0732">Signal</keyword>
<evidence type="ECO:0000256" key="1">
    <source>
        <dbReference type="SAM" id="SignalP"/>
    </source>
</evidence>
<sequence length="419" mass="46922">MRNWLTVPTIVMGAASAPAWALETTTTLSVSTMMTSDPSEDQARNLAGVSALFEAQHELGGWTLTGLARAEENPERDRNEYDDTVALLELRAQRALGPIDLTLGRQLVRGGRATLVNPTDVFDARDSRDALLATDRVRAVDAMRLAWFLDNWQATFVTTPVHTKSLMPHPDSRWFFQLPASADLGDGTIVPIAYSWADYDATHLGAPQTQFKLNHEGEGFSYALSWFDGEDTLPTFDSRAPILGPSGLQVEIDQTFAHKQAWGADAELLVGKAVLRIEAARIKRRFEDGRRDDYDHIVAGFDLSLEHGLFGQETYLAFEYSKQFARDGQDWNKEDLRHILANAFLARVDVTLGDHDSVVADVVYDHLQSQNALLFEYRHGFNDQLDLFVTTDVLGGDAETFFGQYTRNDRLGLRLEYTF</sequence>
<gene>
    <name evidence="2" type="ORF">C7S18_08425</name>
</gene>
<feature type="signal peptide" evidence="1">
    <location>
        <begin position="1"/>
        <end position="21"/>
    </location>
</feature>
<dbReference type="AlphaFoldDB" id="A0A2P1PQU9"/>
<dbReference type="Proteomes" id="UP000241074">
    <property type="component" value="Chromosome"/>
</dbReference>
<dbReference type="OrthoDB" id="9769143at2"/>
<evidence type="ECO:0000313" key="2">
    <source>
        <dbReference type="EMBL" id="AVP97219.1"/>
    </source>
</evidence>
<organism evidence="2 3">
    <name type="scientific">Ahniella affigens</name>
    <dbReference type="NCBI Taxonomy" id="2021234"/>
    <lineage>
        <taxon>Bacteria</taxon>
        <taxon>Pseudomonadati</taxon>
        <taxon>Pseudomonadota</taxon>
        <taxon>Gammaproteobacteria</taxon>
        <taxon>Lysobacterales</taxon>
        <taxon>Rhodanobacteraceae</taxon>
        <taxon>Ahniella</taxon>
    </lineage>
</organism>
<proteinExistence type="predicted"/>